<feature type="compositionally biased region" description="Basic and acidic residues" evidence="4">
    <location>
        <begin position="292"/>
        <end position="522"/>
    </location>
</feature>
<feature type="compositionally biased region" description="Polar residues" evidence="4">
    <location>
        <begin position="600"/>
        <end position="620"/>
    </location>
</feature>
<dbReference type="Pfam" id="PF02145">
    <property type="entry name" value="Rap_GAP"/>
    <property type="match status" value="1"/>
</dbReference>
<dbReference type="Pfam" id="PF00307">
    <property type="entry name" value="CH"/>
    <property type="match status" value="1"/>
</dbReference>
<feature type="transmembrane region" description="Helical" evidence="5">
    <location>
        <begin position="1947"/>
        <end position="1968"/>
    </location>
</feature>
<feature type="region of interest" description="Disordered" evidence="4">
    <location>
        <begin position="1901"/>
        <end position="1932"/>
    </location>
</feature>
<dbReference type="EMBL" id="MDYQ01000095">
    <property type="protein sequence ID" value="PRP82793.1"/>
    <property type="molecule type" value="Genomic_DNA"/>
</dbReference>
<organism evidence="8 9">
    <name type="scientific">Planoprotostelium fungivorum</name>
    <dbReference type="NCBI Taxonomy" id="1890364"/>
    <lineage>
        <taxon>Eukaryota</taxon>
        <taxon>Amoebozoa</taxon>
        <taxon>Evosea</taxon>
        <taxon>Variosea</taxon>
        <taxon>Cavosteliida</taxon>
        <taxon>Cavosteliaceae</taxon>
        <taxon>Planoprotostelium</taxon>
    </lineage>
</organism>
<dbReference type="Pfam" id="PF02493">
    <property type="entry name" value="MORN"/>
    <property type="match status" value="9"/>
</dbReference>
<accession>A0A2P6NFQ4</accession>
<dbReference type="InterPro" id="IPR001715">
    <property type="entry name" value="CH_dom"/>
</dbReference>
<feature type="compositionally biased region" description="Basic and acidic residues" evidence="4">
    <location>
        <begin position="193"/>
        <end position="225"/>
    </location>
</feature>
<dbReference type="InterPro" id="IPR003409">
    <property type="entry name" value="MORN"/>
</dbReference>
<feature type="transmembrane region" description="Helical" evidence="5">
    <location>
        <begin position="1829"/>
        <end position="1850"/>
    </location>
</feature>
<dbReference type="InterPro" id="IPR035974">
    <property type="entry name" value="Rap/Ran-GAP_sf"/>
</dbReference>
<dbReference type="SMART" id="SM00698">
    <property type="entry name" value="MORN"/>
    <property type="match status" value="9"/>
</dbReference>
<feature type="domain" description="Rap-GAP" evidence="7">
    <location>
        <begin position="1034"/>
        <end position="1246"/>
    </location>
</feature>
<feature type="compositionally biased region" description="Basic and acidic residues" evidence="4">
    <location>
        <begin position="231"/>
        <end position="285"/>
    </location>
</feature>
<reference evidence="8 9" key="1">
    <citation type="journal article" date="2018" name="Genome Biol. Evol.">
        <title>Multiple Roots of Fruiting Body Formation in Amoebozoa.</title>
        <authorList>
            <person name="Hillmann F."/>
            <person name="Forbes G."/>
            <person name="Novohradska S."/>
            <person name="Ferling I."/>
            <person name="Riege K."/>
            <person name="Groth M."/>
            <person name="Westermann M."/>
            <person name="Marz M."/>
            <person name="Spaller T."/>
            <person name="Winckler T."/>
            <person name="Schaap P."/>
            <person name="Glockner G."/>
        </authorList>
    </citation>
    <scope>NUCLEOTIDE SEQUENCE [LARGE SCALE GENOMIC DNA]</scope>
    <source>
        <strain evidence="8 9">Jena</strain>
    </source>
</reference>
<dbReference type="InterPro" id="IPR036872">
    <property type="entry name" value="CH_dom_sf"/>
</dbReference>
<dbReference type="SUPFAM" id="SSF47576">
    <property type="entry name" value="Calponin-homology domain, CH-domain"/>
    <property type="match status" value="1"/>
</dbReference>
<keyword evidence="9" id="KW-1185">Reference proteome</keyword>
<evidence type="ECO:0000256" key="5">
    <source>
        <dbReference type="SAM" id="Phobius"/>
    </source>
</evidence>
<evidence type="ECO:0000259" key="7">
    <source>
        <dbReference type="PROSITE" id="PS50085"/>
    </source>
</evidence>
<feature type="compositionally biased region" description="Polar residues" evidence="4">
    <location>
        <begin position="157"/>
        <end position="173"/>
    </location>
</feature>
<dbReference type="GO" id="GO:0051056">
    <property type="term" value="P:regulation of small GTPase mediated signal transduction"/>
    <property type="evidence" value="ECO:0007669"/>
    <property type="project" value="InterPro"/>
</dbReference>
<proteinExistence type="predicted"/>
<feature type="compositionally biased region" description="Polar residues" evidence="4">
    <location>
        <begin position="1605"/>
        <end position="1625"/>
    </location>
</feature>
<evidence type="ECO:0000313" key="9">
    <source>
        <dbReference type="Proteomes" id="UP000241769"/>
    </source>
</evidence>
<feature type="region of interest" description="Disordered" evidence="4">
    <location>
        <begin position="157"/>
        <end position="811"/>
    </location>
</feature>
<dbReference type="SUPFAM" id="SSF82185">
    <property type="entry name" value="Histone H3 K4-specific methyltransferase SET7/9 N-terminal domain"/>
    <property type="match status" value="2"/>
</dbReference>
<dbReference type="Gene3D" id="3.40.50.11210">
    <property type="entry name" value="Rap/Ran-GAP"/>
    <property type="match status" value="1"/>
</dbReference>
<dbReference type="Gene3D" id="1.10.418.10">
    <property type="entry name" value="Calponin-like domain"/>
    <property type="match status" value="1"/>
</dbReference>
<evidence type="ECO:0000256" key="2">
    <source>
        <dbReference type="ARBA" id="ARBA00022737"/>
    </source>
</evidence>
<keyword evidence="5" id="KW-0812">Transmembrane</keyword>
<feature type="transmembrane region" description="Helical" evidence="5">
    <location>
        <begin position="1798"/>
        <end position="1817"/>
    </location>
</feature>
<evidence type="ECO:0000259" key="6">
    <source>
        <dbReference type="PROSITE" id="PS50021"/>
    </source>
</evidence>
<comment type="caution">
    <text evidence="8">The sequence shown here is derived from an EMBL/GenBank/DDBJ whole genome shotgun (WGS) entry which is preliminary data.</text>
</comment>
<keyword evidence="2" id="KW-0677">Repeat</keyword>
<keyword evidence="1" id="KW-0343">GTPase activation</keyword>
<keyword evidence="5" id="KW-0472">Membrane</keyword>
<protein>
    <submittedName>
        <fullName evidence="8">Uncharacterized protein</fullName>
    </submittedName>
</protein>
<dbReference type="GO" id="GO:0005096">
    <property type="term" value="F:GTPase activator activity"/>
    <property type="evidence" value="ECO:0007669"/>
    <property type="project" value="UniProtKB-KW"/>
</dbReference>
<feature type="compositionally biased region" description="Basic and acidic residues" evidence="4">
    <location>
        <begin position="640"/>
        <end position="660"/>
    </location>
</feature>
<feature type="coiled-coil region" evidence="3">
    <location>
        <begin position="961"/>
        <end position="988"/>
    </location>
</feature>
<dbReference type="Gene3D" id="2.20.110.10">
    <property type="entry name" value="Histone H3 K4-specific methyltransferase SET7/9 N-terminal domain"/>
    <property type="match status" value="5"/>
</dbReference>
<evidence type="ECO:0000256" key="4">
    <source>
        <dbReference type="SAM" id="MobiDB-lite"/>
    </source>
</evidence>
<feature type="transmembrane region" description="Helical" evidence="5">
    <location>
        <begin position="1695"/>
        <end position="1716"/>
    </location>
</feature>
<dbReference type="PANTHER" id="PTHR15711:SF22">
    <property type="entry name" value="RAP-GAP DOMAIN-CONTAINING PROTEIN"/>
    <property type="match status" value="1"/>
</dbReference>
<sequence>MYDCVDGTVKDGSCDSNLAELWKLCYTIISYKAHIVLKGQDALLAWTKRITNGAPNVKVENFTSSYRDGLAFCAIIYAFHPECFDYYSLSPDQPEKNLALAFEVGEQFGIVALLDVEDMLCVPKPEKLSVITYVSQYYHAFNKEGFPKITYSSSIAPSTTKSDPVSTTKSVVPQKTATEPKAEATAKVNSGSRWEEMQKKAAEERAREEAQAKKEKEVSDAKRQEAAAAERQAKEKRLQMEREEKKLKEEAEAARREQEKKREEMRKQQEEKERREEEKKREEQRVAIQKMQEAERQEASRKAREEEEKREKERKERLAQKEKEEEEERRAEEKREQERMEKLKEEKKKAEEEEAIYKKQGEELERKQAARQKEREEEWVKKEEEKKKQREAEMKEEEERIRARYSKPVEKSAAVPKEDPEKARREKEAAEALERQKSEREERRRKLKEEEEEESRKEKERKEAREQERIRRQQAEAEEDRQREQERKARREELEKKRRQEQEEEDRRREERKQRAAEKTMKGEVLSPDSPGPSREDRRKQREEADNLEREQEEKERLKRMEERRAKRADSERKDREEFEAAQKKREERKTRLMEAHSVDSLTMSESSRVTPSTSTESNVSLYSTSPSITPSSSAGSMVEEIREKKRREEEEYEEKGKKREERKRRLQELQASRSGIDDINISLTEDEAKREKKEQEEREERRRKRREERKRQEDEEKRKEEERRRQRAEEREKRRSVMAQERMMNEESERQKREQSSKIEEERRREREEERKREEEKREKQEREREEKRKEREEQRKREEKEAERRAEERQRRLDTLRLRIFNCKGQAELAKGTSSVMQYGGKIMMRRRASVAIDLGESEERVTPITSPDLRDKRTSLSILPDAALLQANLGQAALIDFGDQSGYKVEKGVRFSSGTTLASLTYSNPILHSQADIPYYKEFFYNNEQTHFFCESPDSPVIVTLEAKVKQKEQNNIELRRAIIRSKKRTKHELIPAAHCTSYSKMVGYLKSKLPEMENLQLIKASHDEEIQEALMKYENSMICKAYKFGIILVKEGQTDENQYFANEATPSFDKFLDFLGERVKLHGWKNYKGGLDVNHNTTGTESLFCTHMASQIMFHVSTMLPYSTTDLQQVERKRHIGNDIVVIVFVESGSFNPLTIQSHFNHVFVVVQPVIDSSGGMSLRIEIATKPGVKPCAPLLPLFISLQSEHRDSFLTKLINSERAALNAPQFESKMSRTSIQLMNDIINSHKQRSRRKTFKKDENNAEHTLIYPNGDSYTGMFNAEGERHGKGKYIFANGNIYSGSFEHDLQCGFGILVMTDGDRYTGEFANNRFHGKGMYEHAIGDVYKGHFINGKKSGMGSYQFKNGDAYEGEFYEGSMSSWGVYQSANGDTYEGNFQQNLFHGRGKQTIVQTGEIYEGDFHKGLRHGEGKLWRSDQSYYEGGFKDGMEEGLGTFKAGDNGDVYEGNWRDGKYHGKGHLRRADGTVHEGFFSNGQLMDWKSRDREAVHCLALAERRLDPFLLLSWAASHPQWIHNDSIFIGTNKWTESDKFFSEGECSLEVSRVAKPRKRRVFHQHHLKFFSQKVRRPIDKSRMRVYPMKQASGEASSTETMTQTQITQPSPDKSSSEKCKSLDPSSDHVGMDLQEQLDSYTSNLNWSLVLISIVPAAVLLLTEAKILDKNHLPLSKAIRVFDLLDLFILAPFWAIILLRIRFLIREYNQLDSALRLSSTSSFINYLRRSYDWTQWLDLIAIMTFVYGSAVHFSGDTVHSYVNEVNDYQHKIPTDLYDLIYFLDEDLGHWLLFSALFTLLGLWTWISNIQSIEMSNKGFIDINLSPSLLHITPILPSIFKGCSPASASGLFMGLSFGLAVIEGGSVWIGMAAIVYLVVSCIYKLYSPRTGSAVSKSHHGNGTPYTRGEKQKNKRIASADSTSTTKLLVRPKKTGQYLMVHFSLNFSLGMACMLAGYYTLLGNFSEPSKIGGMSGIMTLARRRWIPPGSFS</sequence>
<name>A0A2P6NFQ4_9EUKA</name>
<gene>
    <name evidence="8" type="ORF">PROFUN_10008</name>
</gene>
<dbReference type="PROSITE" id="PS50085">
    <property type="entry name" value="RAPGAP"/>
    <property type="match status" value="1"/>
</dbReference>
<dbReference type="InParanoid" id="A0A2P6NFQ4"/>
<keyword evidence="3" id="KW-0175">Coiled coil</keyword>
<feature type="compositionally biased region" description="Low complexity" evidence="4">
    <location>
        <begin position="621"/>
        <end position="637"/>
    </location>
</feature>
<dbReference type="SUPFAM" id="SSF111347">
    <property type="entry name" value="Rap/Ran-GAP"/>
    <property type="match status" value="1"/>
</dbReference>
<feature type="transmembrane region" description="Helical" evidence="5">
    <location>
        <begin position="1862"/>
        <end position="1889"/>
    </location>
</feature>
<feature type="compositionally biased region" description="Basic and acidic residues" evidence="4">
    <location>
        <begin position="687"/>
        <end position="701"/>
    </location>
</feature>
<dbReference type="PROSITE" id="PS50021">
    <property type="entry name" value="CH"/>
    <property type="match status" value="1"/>
</dbReference>
<feature type="region of interest" description="Disordered" evidence="4">
    <location>
        <begin position="1602"/>
        <end position="1637"/>
    </location>
</feature>
<feature type="compositionally biased region" description="Basic and acidic residues" evidence="4">
    <location>
        <begin position="534"/>
        <end position="598"/>
    </location>
</feature>
<dbReference type="OrthoDB" id="270720at2759"/>
<evidence type="ECO:0000256" key="1">
    <source>
        <dbReference type="ARBA" id="ARBA00022468"/>
    </source>
</evidence>
<dbReference type="InterPro" id="IPR000331">
    <property type="entry name" value="Rap/Ran_GAP_dom"/>
</dbReference>
<dbReference type="Proteomes" id="UP000241769">
    <property type="component" value="Unassembled WGS sequence"/>
</dbReference>
<feature type="compositionally biased region" description="Basic and acidic residues" evidence="4">
    <location>
        <begin position="710"/>
        <end position="736"/>
    </location>
</feature>
<dbReference type="PANTHER" id="PTHR15711">
    <property type="entry name" value="RAP GTPASE-ACTIVATING PROTEIN"/>
    <property type="match status" value="1"/>
</dbReference>
<feature type="compositionally biased region" description="Basic and acidic residues" evidence="4">
    <location>
        <begin position="744"/>
        <end position="811"/>
    </location>
</feature>
<keyword evidence="5" id="KW-1133">Transmembrane helix</keyword>
<dbReference type="GO" id="GO:0005737">
    <property type="term" value="C:cytoplasm"/>
    <property type="evidence" value="ECO:0007669"/>
    <property type="project" value="TreeGrafter"/>
</dbReference>
<evidence type="ECO:0000256" key="3">
    <source>
        <dbReference type="SAM" id="Coils"/>
    </source>
</evidence>
<evidence type="ECO:0000313" key="8">
    <source>
        <dbReference type="EMBL" id="PRP82793.1"/>
    </source>
</evidence>
<feature type="domain" description="Calponin-homology (CH)" evidence="6">
    <location>
        <begin position="37"/>
        <end position="142"/>
    </location>
</feature>
<dbReference type="SMART" id="SM00033">
    <property type="entry name" value="CH"/>
    <property type="match status" value="1"/>
</dbReference>
<feature type="compositionally biased region" description="Basic and acidic residues" evidence="4">
    <location>
        <begin position="1626"/>
        <end position="1637"/>
    </location>
</feature>
<dbReference type="InterPro" id="IPR050989">
    <property type="entry name" value="Rap1_Ran_GAP"/>
</dbReference>